<feature type="region of interest" description="Disordered" evidence="1">
    <location>
        <begin position="59"/>
        <end position="93"/>
    </location>
</feature>
<name>A0AAD4P2Q0_PERFH</name>
<reference evidence="2 3" key="1">
    <citation type="journal article" date="2021" name="Nat. Commun.">
        <title>Incipient diploidization of the medicinal plant Perilla within 10,000 years.</title>
        <authorList>
            <person name="Zhang Y."/>
            <person name="Shen Q."/>
            <person name="Leng L."/>
            <person name="Zhang D."/>
            <person name="Chen S."/>
            <person name="Shi Y."/>
            <person name="Ning Z."/>
            <person name="Chen S."/>
        </authorList>
    </citation>
    <scope>NUCLEOTIDE SEQUENCE [LARGE SCALE GENOMIC DNA]</scope>
    <source>
        <strain evidence="3">cv. PC099</strain>
    </source>
</reference>
<dbReference type="PANTHER" id="PTHR35132:SF1">
    <property type="entry name" value="SERINE_ARGININE REPETITIVE MATRIX-LIKE PROTEIN"/>
    <property type="match status" value="1"/>
</dbReference>
<dbReference type="AlphaFoldDB" id="A0AAD4P2Q0"/>
<feature type="region of interest" description="Disordered" evidence="1">
    <location>
        <begin position="1"/>
        <end position="25"/>
    </location>
</feature>
<dbReference type="EMBL" id="SDAM02000323">
    <property type="protein sequence ID" value="KAH6824514.1"/>
    <property type="molecule type" value="Genomic_DNA"/>
</dbReference>
<gene>
    <name evidence="2" type="ORF">C2S53_006976</name>
</gene>
<evidence type="ECO:0000313" key="3">
    <source>
        <dbReference type="Proteomes" id="UP001190926"/>
    </source>
</evidence>
<comment type="caution">
    <text evidence="2">The sequence shown here is derived from an EMBL/GenBank/DDBJ whole genome shotgun (WGS) entry which is preliminary data.</text>
</comment>
<evidence type="ECO:0000313" key="2">
    <source>
        <dbReference type="EMBL" id="KAH6824514.1"/>
    </source>
</evidence>
<feature type="compositionally biased region" description="Basic and acidic residues" evidence="1">
    <location>
        <begin position="113"/>
        <end position="127"/>
    </location>
</feature>
<organism evidence="2 3">
    <name type="scientific">Perilla frutescens var. hirtella</name>
    <name type="common">Perilla citriodora</name>
    <name type="synonym">Perilla setoyensis</name>
    <dbReference type="NCBI Taxonomy" id="608512"/>
    <lineage>
        <taxon>Eukaryota</taxon>
        <taxon>Viridiplantae</taxon>
        <taxon>Streptophyta</taxon>
        <taxon>Embryophyta</taxon>
        <taxon>Tracheophyta</taxon>
        <taxon>Spermatophyta</taxon>
        <taxon>Magnoliopsida</taxon>
        <taxon>eudicotyledons</taxon>
        <taxon>Gunneridae</taxon>
        <taxon>Pentapetalae</taxon>
        <taxon>asterids</taxon>
        <taxon>lamiids</taxon>
        <taxon>Lamiales</taxon>
        <taxon>Lamiaceae</taxon>
        <taxon>Nepetoideae</taxon>
        <taxon>Elsholtzieae</taxon>
        <taxon>Perilla</taxon>
    </lineage>
</organism>
<sequence length="308" mass="33226">MEPPKPLPHIHSPCRRSSHTNSPEFEFSMVGNPSFTQPNLLSADQLFSGGFLLPLHLLQLSTQPPPPPPQDTEATEPSSTIESATNSTTNNSRRWRHIFKKKLVSSSISTRSSADDHPTKEKDVREKKGAGALAFGAGNVVSAAELNINIWPFSRSRSAGNGGTRPRPAPATRKVSSAPCSRSNSTGDQSKSRKWPHSPARQGVHLGKNSPVWQVRRGGGGGGRSSEALVKNVEKGAKRDGRKIPASKPRVLSLNVPMCIGYRNHLSCRHDVSGAAARGGQIEGGVSSEVVRRSNLFNIRSIFTKKVN</sequence>
<dbReference type="PANTHER" id="PTHR35132">
    <property type="entry name" value="SERINE/ARGININE REPETITIVE MATRIX-LIKE PROTEIN"/>
    <property type="match status" value="1"/>
</dbReference>
<feature type="region of interest" description="Disordered" evidence="1">
    <location>
        <begin position="154"/>
        <end position="227"/>
    </location>
</feature>
<accession>A0AAD4P2Q0</accession>
<evidence type="ECO:0000256" key="1">
    <source>
        <dbReference type="SAM" id="MobiDB-lite"/>
    </source>
</evidence>
<dbReference type="Proteomes" id="UP001190926">
    <property type="component" value="Unassembled WGS sequence"/>
</dbReference>
<feature type="compositionally biased region" description="Polar residues" evidence="1">
    <location>
        <begin position="174"/>
        <end position="189"/>
    </location>
</feature>
<keyword evidence="3" id="KW-1185">Reference proteome</keyword>
<feature type="region of interest" description="Disordered" evidence="1">
    <location>
        <begin position="106"/>
        <end position="127"/>
    </location>
</feature>
<proteinExistence type="predicted"/>
<feature type="compositionally biased region" description="Polar residues" evidence="1">
    <location>
        <begin position="75"/>
        <end position="92"/>
    </location>
</feature>
<protein>
    <submittedName>
        <fullName evidence="2">Uncharacterized protein</fullName>
    </submittedName>
</protein>